<comment type="caution">
    <text evidence="1">The sequence shown here is derived from an EMBL/GenBank/DDBJ whole genome shotgun (WGS) entry which is preliminary data.</text>
</comment>
<evidence type="ECO:0008006" key="3">
    <source>
        <dbReference type="Google" id="ProtNLM"/>
    </source>
</evidence>
<sequence length="72" mass="8160">MDKQQVEKTALPTFKIKPAKTSLIVKDPTTREPLKAAGEDKPRNAYWLRRLAEKSIVVIDKTAKPTAQKEIK</sequence>
<dbReference type="InterPro" id="IPR024400">
    <property type="entry name" value="DUF2635"/>
</dbReference>
<dbReference type="AlphaFoldDB" id="A0A2N7IDQ0"/>
<evidence type="ECO:0000313" key="1">
    <source>
        <dbReference type="EMBL" id="PML54972.1"/>
    </source>
</evidence>
<dbReference type="EMBL" id="MCYL01000024">
    <property type="protein sequence ID" value="PML54972.1"/>
    <property type="molecule type" value="Genomic_DNA"/>
</dbReference>
<dbReference type="RefSeq" id="WP_102578682.1">
    <property type="nucleotide sequence ID" value="NZ_MCYL01000024.1"/>
</dbReference>
<dbReference type="Proteomes" id="UP000235746">
    <property type="component" value="Unassembled WGS sequence"/>
</dbReference>
<evidence type="ECO:0000313" key="2">
    <source>
        <dbReference type="Proteomes" id="UP000235746"/>
    </source>
</evidence>
<organism evidence="1 2">
    <name type="scientific">Vibrio lentus</name>
    <dbReference type="NCBI Taxonomy" id="136468"/>
    <lineage>
        <taxon>Bacteria</taxon>
        <taxon>Pseudomonadati</taxon>
        <taxon>Pseudomonadota</taxon>
        <taxon>Gammaproteobacteria</taxon>
        <taxon>Vibrionales</taxon>
        <taxon>Vibrionaceae</taxon>
        <taxon>Vibrio</taxon>
    </lineage>
</organism>
<protein>
    <recommendedName>
        <fullName evidence="3">DUF2635 domain-containing protein</fullName>
    </recommendedName>
</protein>
<proteinExistence type="predicted"/>
<accession>A0A2N7IDQ0</accession>
<gene>
    <name evidence="1" type="ORF">BCT74_06460</name>
</gene>
<dbReference type="Pfam" id="PF10948">
    <property type="entry name" value="DUF2635"/>
    <property type="match status" value="1"/>
</dbReference>
<name>A0A2N7IDQ0_9VIBR</name>
<reference evidence="2" key="1">
    <citation type="submission" date="2016-07" db="EMBL/GenBank/DDBJ databases">
        <title>Nontailed viruses are major unrecognized killers of bacteria in the ocean.</title>
        <authorList>
            <person name="Kauffman K."/>
            <person name="Hussain F."/>
            <person name="Yang J."/>
            <person name="Arevalo P."/>
            <person name="Brown J."/>
            <person name="Cutler M."/>
            <person name="Kelly L."/>
            <person name="Polz M.F."/>
        </authorList>
    </citation>
    <scope>NUCLEOTIDE SEQUENCE [LARGE SCALE GENOMIC DNA]</scope>
    <source>
        <strain evidence="2">10N.261.51.B8</strain>
    </source>
</reference>